<sequence length="729" mass="80209">MKSKRNKKQKITALAAALTLLLGCAAPSFAEGADEAAEITVTDGAALSSEEITSIVKGKLDIPAEFSQFSISSSSDSDGNMTYRLIWYIDSDTAYGEISVMADGDGHILSYSKYDDYESDIKLVSDSSGDALTEINQNELRKMLPECFANDYDTYLVTGDPVINPDGSGSAVYKRFVAPEGGDVSETGSKYLYTVWGNTINVRYRKTDDGYELTSMNSNHDYDAVFGENTPDSVDINESYKALSGGRLQYDLLYKYDEITGKTTKTPVLRFVLKDTPFMDPATGEEITEDSSVIYPAGVPEAGGGTTSNSTAEDSSHRAELSEEELAEITKLNTLMTSEEIMEELINAPEFDVTSDMTVRSERIYKNTETGKYYISLNIANDAEGDERKTCNVSANAETGLITMFNMYSYAPYNGETEALTDEELEEAPSGQAILEKYADGFENYALDDRSGERRGSTYINETYRLLVNGIPYMGSSANIEFNANNNKVSYMSISETEPDTEFPDPSGAVSADEAYKTLINSSYSPIRVFVKSDGVYKKAYTIDLNGVCVDAVNNVVVNEWDNEPVSDFRLTSQYEDIEGHWAADMINQFKNFGYTVGSKDGLFKPDEYITAEDFIELARQTMMALGSDSVPLEETLGIESEADLALPVTREKAVTAMIKYAGFTKIAELKDIFLVHFDDEDEISPECFGSCAIAQGLGIVNGSGGNFEPQRHVTRAEAVSMMYRYISD</sequence>
<dbReference type="PROSITE" id="PS51257">
    <property type="entry name" value="PROKAR_LIPOPROTEIN"/>
    <property type="match status" value="1"/>
</dbReference>
<dbReference type="PROSITE" id="PS51272">
    <property type="entry name" value="SLH"/>
    <property type="match status" value="2"/>
</dbReference>
<feature type="region of interest" description="Disordered" evidence="2">
    <location>
        <begin position="300"/>
        <end position="321"/>
    </location>
</feature>
<accession>A0A9D1H4R2</accession>
<reference evidence="5" key="2">
    <citation type="journal article" date="2021" name="PeerJ">
        <title>Extensive microbial diversity within the chicken gut microbiome revealed by metagenomics and culture.</title>
        <authorList>
            <person name="Gilroy R."/>
            <person name="Ravi A."/>
            <person name="Getino M."/>
            <person name="Pursley I."/>
            <person name="Horton D.L."/>
            <person name="Alikhan N.F."/>
            <person name="Baker D."/>
            <person name="Gharbi K."/>
            <person name="Hall N."/>
            <person name="Watson M."/>
            <person name="Adriaenssens E.M."/>
            <person name="Foster-Nyarko E."/>
            <person name="Jarju S."/>
            <person name="Secka A."/>
            <person name="Antonio M."/>
            <person name="Oren A."/>
            <person name="Chaudhuri R.R."/>
            <person name="La Ragione R."/>
            <person name="Hildebrand F."/>
            <person name="Pallen M.J."/>
        </authorList>
    </citation>
    <scope>NUCLEOTIDE SEQUENCE</scope>
    <source>
        <strain evidence="5">CHK181-108</strain>
    </source>
</reference>
<evidence type="ECO:0000256" key="3">
    <source>
        <dbReference type="SAM" id="SignalP"/>
    </source>
</evidence>
<dbReference type="AlphaFoldDB" id="A0A9D1H4R2"/>
<dbReference type="EMBL" id="DVLU01000080">
    <property type="protein sequence ID" value="HIT85806.1"/>
    <property type="molecule type" value="Genomic_DNA"/>
</dbReference>
<evidence type="ECO:0000256" key="1">
    <source>
        <dbReference type="ARBA" id="ARBA00022737"/>
    </source>
</evidence>
<comment type="caution">
    <text evidence="5">The sequence shown here is derived from an EMBL/GenBank/DDBJ whole genome shotgun (WGS) entry which is preliminary data.</text>
</comment>
<evidence type="ECO:0000313" key="5">
    <source>
        <dbReference type="EMBL" id="HIT85806.1"/>
    </source>
</evidence>
<evidence type="ECO:0000256" key="2">
    <source>
        <dbReference type="SAM" id="MobiDB-lite"/>
    </source>
</evidence>
<keyword evidence="3" id="KW-0732">Signal</keyword>
<feature type="signal peptide" evidence="3">
    <location>
        <begin position="1"/>
        <end position="30"/>
    </location>
</feature>
<feature type="chain" id="PRO_5038911914" evidence="3">
    <location>
        <begin position="31"/>
        <end position="729"/>
    </location>
</feature>
<gene>
    <name evidence="5" type="ORF">IAA60_07880</name>
</gene>
<name>A0A9D1H4R2_9FIRM</name>
<evidence type="ECO:0000313" key="6">
    <source>
        <dbReference type="Proteomes" id="UP000824165"/>
    </source>
</evidence>
<protein>
    <submittedName>
        <fullName evidence="5">S-layer homology domain-containing protein</fullName>
    </submittedName>
</protein>
<dbReference type="Proteomes" id="UP000824165">
    <property type="component" value="Unassembled WGS sequence"/>
</dbReference>
<evidence type="ECO:0000259" key="4">
    <source>
        <dbReference type="PROSITE" id="PS51272"/>
    </source>
</evidence>
<organism evidence="5 6">
    <name type="scientific">Candidatus Ornithomonoglobus intestinigallinarum</name>
    <dbReference type="NCBI Taxonomy" id="2840894"/>
    <lineage>
        <taxon>Bacteria</taxon>
        <taxon>Bacillati</taxon>
        <taxon>Bacillota</taxon>
        <taxon>Clostridia</taxon>
        <taxon>Candidatus Ornithomonoglobus</taxon>
    </lineage>
</organism>
<feature type="domain" description="SLH" evidence="4">
    <location>
        <begin position="570"/>
        <end position="633"/>
    </location>
</feature>
<dbReference type="Pfam" id="PF00395">
    <property type="entry name" value="SLH"/>
    <property type="match status" value="1"/>
</dbReference>
<keyword evidence="1" id="KW-0677">Repeat</keyword>
<proteinExistence type="predicted"/>
<dbReference type="InterPro" id="IPR001119">
    <property type="entry name" value="SLH_dom"/>
</dbReference>
<feature type="domain" description="SLH" evidence="4">
    <location>
        <begin position="675"/>
        <end position="729"/>
    </location>
</feature>
<reference evidence="5" key="1">
    <citation type="submission" date="2020-10" db="EMBL/GenBank/DDBJ databases">
        <authorList>
            <person name="Gilroy R."/>
        </authorList>
    </citation>
    <scope>NUCLEOTIDE SEQUENCE</scope>
    <source>
        <strain evidence="5">CHK181-108</strain>
    </source>
</reference>